<evidence type="ECO:0008006" key="3">
    <source>
        <dbReference type="Google" id="ProtNLM"/>
    </source>
</evidence>
<dbReference type="EMBL" id="CP011913">
    <property type="protein sequence ID" value="AKN76194.1"/>
    <property type="molecule type" value="Genomic_DNA"/>
</dbReference>
<accession>A0ABN4GVC3</accession>
<dbReference type="Proteomes" id="UP000036185">
    <property type="component" value="Chromosome"/>
</dbReference>
<gene>
    <name evidence="1" type="ORF">CulFRC58_0340</name>
</gene>
<reference evidence="1 2" key="1">
    <citation type="journal article" date="2014" name="Int. J. Syst. Evol. Microbiol.">
        <title>Draft Genome Sequence of Corynebacterium ulcerans FRC58, Isolated from the Bronchitic Aspiration of a Patient in France.</title>
        <authorList>
            <person name="Silva Ado S."/>
            <person name="Barauna R.A."/>
            <person name="de Sa P.C."/>
            <person name="das Gracas D.A."/>
            <person name="Carneiro A.R."/>
            <person name="Thouvenin M."/>
            <person name="Azevedo V."/>
            <person name="Badell E."/>
            <person name="Guiso N."/>
            <person name="da Silva A.L."/>
            <person name="Ramos R.T."/>
        </authorList>
    </citation>
    <scope>NUCLEOTIDE SEQUENCE [LARGE SCALE GENOMIC DNA]</scope>
    <source>
        <strain evidence="1 2">FRC58</strain>
    </source>
</reference>
<proteinExistence type="predicted"/>
<name>A0ABN4GVC3_CORUL</name>
<sequence length="69" mass="7685">MLRKISQNVVGITRFLCKKLVLFGAGYYPTTQEPVNVLREENDVNVDASRLSGNGERRKAYPSICPLTG</sequence>
<organism evidence="1 2">
    <name type="scientific">Corynebacterium ulcerans FRC58</name>
    <dbReference type="NCBI Taxonomy" id="1408268"/>
    <lineage>
        <taxon>Bacteria</taxon>
        <taxon>Bacillati</taxon>
        <taxon>Actinomycetota</taxon>
        <taxon>Actinomycetes</taxon>
        <taxon>Mycobacteriales</taxon>
        <taxon>Corynebacteriaceae</taxon>
        <taxon>Corynebacterium</taxon>
    </lineage>
</organism>
<keyword evidence="2" id="KW-1185">Reference proteome</keyword>
<evidence type="ECO:0000313" key="1">
    <source>
        <dbReference type="EMBL" id="AKN76194.1"/>
    </source>
</evidence>
<protein>
    <recommendedName>
        <fullName evidence="3">Transposase</fullName>
    </recommendedName>
</protein>
<evidence type="ECO:0000313" key="2">
    <source>
        <dbReference type="Proteomes" id="UP000036185"/>
    </source>
</evidence>